<dbReference type="Proteomes" id="UP001209878">
    <property type="component" value="Unassembled WGS sequence"/>
</dbReference>
<feature type="compositionally biased region" description="Polar residues" evidence="1">
    <location>
        <begin position="153"/>
        <end position="165"/>
    </location>
</feature>
<keyword evidence="3" id="KW-1185">Reference proteome</keyword>
<dbReference type="AlphaFoldDB" id="A0AAD9KZ34"/>
<comment type="caution">
    <text evidence="2">The sequence shown here is derived from an EMBL/GenBank/DDBJ whole genome shotgun (WGS) entry which is preliminary data.</text>
</comment>
<evidence type="ECO:0000313" key="2">
    <source>
        <dbReference type="EMBL" id="KAK2180222.1"/>
    </source>
</evidence>
<dbReference type="EMBL" id="JAODUO010000453">
    <property type="protein sequence ID" value="KAK2180222.1"/>
    <property type="molecule type" value="Genomic_DNA"/>
</dbReference>
<reference evidence="2" key="1">
    <citation type="journal article" date="2023" name="Mol. Biol. Evol.">
        <title>Third-Generation Sequencing Reveals the Adaptive Role of the Epigenome in Three Deep-Sea Polychaetes.</title>
        <authorList>
            <person name="Perez M."/>
            <person name="Aroh O."/>
            <person name="Sun Y."/>
            <person name="Lan Y."/>
            <person name="Juniper S.K."/>
            <person name="Young C.R."/>
            <person name="Angers B."/>
            <person name="Qian P.Y."/>
        </authorList>
    </citation>
    <scope>NUCLEOTIDE SEQUENCE</scope>
    <source>
        <strain evidence="2">R07B-5</strain>
    </source>
</reference>
<proteinExistence type="predicted"/>
<organism evidence="2 3">
    <name type="scientific">Ridgeia piscesae</name>
    <name type="common">Tubeworm</name>
    <dbReference type="NCBI Taxonomy" id="27915"/>
    <lineage>
        <taxon>Eukaryota</taxon>
        <taxon>Metazoa</taxon>
        <taxon>Spiralia</taxon>
        <taxon>Lophotrochozoa</taxon>
        <taxon>Annelida</taxon>
        <taxon>Polychaeta</taxon>
        <taxon>Sedentaria</taxon>
        <taxon>Canalipalpata</taxon>
        <taxon>Sabellida</taxon>
        <taxon>Siboglinidae</taxon>
        <taxon>Ridgeia</taxon>
    </lineage>
</organism>
<feature type="compositionally biased region" description="Basic and acidic residues" evidence="1">
    <location>
        <begin position="170"/>
        <end position="179"/>
    </location>
</feature>
<name>A0AAD9KZ34_RIDPI</name>
<gene>
    <name evidence="2" type="ORF">NP493_453g03000</name>
</gene>
<feature type="region of interest" description="Disordered" evidence="1">
    <location>
        <begin position="153"/>
        <end position="179"/>
    </location>
</feature>
<accession>A0AAD9KZ34</accession>
<evidence type="ECO:0000256" key="1">
    <source>
        <dbReference type="SAM" id="MobiDB-lite"/>
    </source>
</evidence>
<sequence>MWRNIVDGSVLNATYTFTTRYRSLISHFRILGRSIPQWLVRSRLLVSLLVVRPRASSWQPRQPERAPHLQVVLRSHIGTGLELWHSGRFADTRSQLSCSSGNCRSSVLSGKLLKISRQICDSRVLPLVHFRKPVRPTWSDSLKTLTCAQSTRNGSQSCRRTSSWLDGSGESEHNPQYRY</sequence>
<protein>
    <submittedName>
        <fullName evidence="2">Uncharacterized protein</fullName>
    </submittedName>
</protein>
<evidence type="ECO:0000313" key="3">
    <source>
        <dbReference type="Proteomes" id="UP001209878"/>
    </source>
</evidence>